<evidence type="ECO:0000256" key="3">
    <source>
        <dbReference type="ARBA" id="ARBA00002284"/>
    </source>
</evidence>
<comment type="pathway">
    <text evidence="4 14">Cofactor biosynthesis; riboflavin biosynthesis; 2-hydroxy-3-oxobutyl phosphate from D-ribulose 5-phosphate: step 1/1.</text>
</comment>
<dbReference type="PANTHER" id="PTHR21327:SF34">
    <property type="entry name" value="3,4-DIHYDROXY-2-BUTANONE 4-PHOSPHATE SYNTHASE"/>
    <property type="match status" value="1"/>
</dbReference>
<dbReference type="FunCoup" id="A0A1B1ADI3">
    <property type="interactions" value="384"/>
</dbReference>
<dbReference type="NCBIfam" id="TIGR00506">
    <property type="entry name" value="ribB"/>
    <property type="match status" value="1"/>
</dbReference>
<evidence type="ECO:0000256" key="5">
    <source>
        <dbReference type="ARBA" id="ARBA00005520"/>
    </source>
</evidence>
<dbReference type="GO" id="GO:0005829">
    <property type="term" value="C:cytosol"/>
    <property type="evidence" value="ECO:0007669"/>
    <property type="project" value="TreeGrafter"/>
</dbReference>
<dbReference type="GO" id="GO:0003935">
    <property type="term" value="F:GTP cyclohydrolase II activity"/>
    <property type="evidence" value="ECO:0007669"/>
    <property type="project" value="TreeGrafter"/>
</dbReference>
<accession>A0A1B1ADI3</accession>
<dbReference type="Gene3D" id="3.90.870.10">
    <property type="entry name" value="DHBP synthase"/>
    <property type="match status" value="1"/>
</dbReference>
<dbReference type="SUPFAM" id="SSF142695">
    <property type="entry name" value="RibA-like"/>
    <property type="match status" value="1"/>
</dbReference>
<name>A0A1B1ADI3_9PROT</name>
<evidence type="ECO:0000256" key="7">
    <source>
        <dbReference type="ARBA" id="ARBA00012153"/>
    </source>
</evidence>
<dbReference type="FunFam" id="3.90.870.10:FF:000001">
    <property type="entry name" value="Riboflavin biosynthesis protein RibBA"/>
    <property type="match status" value="1"/>
</dbReference>
<dbReference type="InterPro" id="IPR017945">
    <property type="entry name" value="DHBP_synth_RibB-like_a/b_dom"/>
</dbReference>
<dbReference type="PIRSF" id="PIRSF001259">
    <property type="entry name" value="RibA"/>
    <property type="match status" value="1"/>
</dbReference>
<dbReference type="PANTHER" id="PTHR21327">
    <property type="entry name" value="GTP CYCLOHYDROLASE II-RELATED"/>
    <property type="match status" value="1"/>
</dbReference>
<dbReference type="OrthoDB" id="9793111at2"/>
<dbReference type="InterPro" id="IPR032677">
    <property type="entry name" value="GTP_cyclohydro_II"/>
</dbReference>
<comment type="similarity">
    <text evidence="6">In the C-terminal section; belongs to the GTP cyclohydrolase II family.</text>
</comment>
<dbReference type="EMBL" id="CP013244">
    <property type="protein sequence ID" value="ANP44620.1"/>
    <property type="molecule type" value="Genomic_DNA"/>
</dbReference>
<feature type="site" description="Essential for catalytic activity" evidence="14">
    <location>
        <position position="176"/>
    </location>
</feature>
<feature type="binding site" evidence="14">
    <location>
        <position position="44"/>
    </location>
    <ligand>
        <name>D-ribulose 5-phosphate</name>
        <dbReference type="ChEBI" id="CHEBI:58121"/>
    </ligand>
</feature>
<dbReference type="EC" id="4.1.99.12" evidence="7 14"/>
<dbReference type="KEGG" id="cbot:ATE48_01135"/>
<evidence type="ECO:0000259" key="15">
    <source>
        <dbReference type="Pfam" id="PF00925"/>
    </source>
</evidence>
<comment type="catalytic activity">
    <reaction evidence="1 14">
        <text>D-ribulose 5-phosphate = (2S)-2-hydroxy-3-oxobutyl phosphate + formate + H(+)</text>
        <dbReference type="Rhea" id="RHEA:18457"/>
        <dbReference type="ChEBI" id="CHEBI:15378"/>
        <dbReference type="ChEBI" id="CHEBI:15740"/>
        <dbReference type="ChEBI" id="CHEBI:58121"/>
        <dbReference type="ChEBI" id="CHEBI:58830"/>
        <dbReference type="EC" id="4.1.99.12"/>
    </reaction>
</comment>
<dbReference type="InterPro" id="IPR000422">
    <property type="entry name" value="DHBP_synthase_RibB"/>
</dbReference>
<evidence type="ECO:0000256" key="6">
    <source>
        <dbReference type="ARBA" id="ARBA00008976"/>
    </source>
</evidence>
<dbReference type="InterPro" id="IPR036144">
    <property type="entry name" value="RibA-like_sf"/>
</dbReference>
<dbReference type="GO" id="GO:0008686">
    <property type="term" value="F:3,4-dihydroxy-2-butanone-4-phosphate synthase activity"/>
    <property type="evidence" value="ECO:0007669"/>
    <property type="project" value="UniProtKB-UniRule"/>
</dbReference>
<dbReference type="Pfam" id="PF00926">
    <property type="entry name" value="DHBP_synthase"/>
    <property type="match status" value="1"/>
</dbReference>
<comment type="function">
    <text evidence="3 14">Catalyzes the conversion of D-ribulose 5-phosphate to formate and 3,4-dihydroxy-2-butanone 4-phosphate.</text>
</comment>
<keyword evidence="11 14" id="KW-0460">Magnesium</keyword>
<comment type="similarity">
    <text evidence="5">In the N-terminal section; belongs to the DHBP synthase family.</text>
</comment>
<keyword evidence="13 14" id="KW-0456">Lyase</keyword>
<evidence type="ECO:0000256" key="10">
    <source>
        <dbReference type="ARBA" id="ARBA00022723"/>
    </source>
</evidence>
<comment type="cofactor">
    <cofactor evidence="14">
        <name>Mg(2+)</name>
        <dbReference type="ChEBI" id="CHEBI:18420"/>
    </cofactor>
    <cofactor evidence="14">
        <name>Mn(2+)</name>
        <dbReference type="ChEBI" id="CHEBI:29035"/>
    </cofactor>
    <text evidence="14">Binds 2 divalent metal cations per subunit. Magnesium or manganese.</text>
</comment>
<feature type="binding site" evidence="14">
    <location>
        <position position="40"/>
    </location>
    <ligand>
        <name>Mg(2+)</name>
        <dbReference type="ChEBI" id="CHEBI:18420"/>
        <label>2</label>
    </ligand>
</feature>
<evidence type="ECO:0000313" key="16">
    <source>
        <dbReference type="EMBL" id="ANP44620.1"/>
    </source>
</evidence>
<dbReference type="GO" id="GO:0030145">
    <property type="term" value="F:manganese ion binding"/>
    <property type="evidence" value="ECO:0007669"/>
    <property type="project" value="UniProtKB-UniRule"/>
</dbReference>
<dbReference type="InParanoid" id="A0A1B1ADI3"/>
<evidence type="ECO:0000256" key="9">
    <source>
        <dbReference type="ARBA" id="ARBA00022619"/>
    </source>
</evidence>
<keyword evidence="10 14" id="KW-0479">Metal-binding</keyword>
<feature type="site" description="Essential for catalytic activity" evidence="14">
    <location>
        <position position="138"/>
    </location>
</feature>
<keyword evidence="9 14" id="KW-0686">Riboflavin biosynthesis</keyword>
<evidence type="ECO:0000256" key="1">
    <source>
        <dbReference type="ARBA" id="ARBA00000141"/>
    </source>
</evidence>
<comment type="subunit">
    <text evidence="14">Homodimer.</text>
</comment>
<feature type="binding site" evidence="14">
    <location>
        <begin position="152"/>
        <end position="156"/>
    </location>
    <ligand>
        <name>D-ribulose 5-phosphate</name>
        <dbReference type="ChEBI" id="CHEBI:58121"/>
    </ligand>
</feature>
<proteinExistence type="inferred from homology"/>
<feature type="binding site" evidence="14">
    <location>
        <position position="40"/>
    </location>
    <ligand>
        <name>Mg(2+)</name>
        <dbReference type="ChEBI" id="CHEBI:18420"/>
        <label>1</label>
    </ligand>
</feature>
<dbReference type="Pfam" id="PF00925">
    <property type="entry name" value="GTP_cyclohydro2"/>
    <property type="match status" value="1"/>
</dbReference>
<organism evidence="16 17">
    <name type="scientific">Candidatus Viadribacter manganicus</name>
    <dbReference type="NCBI Taxonomy" id="1759059"/>
    <lineage>
        <taxon>Bacteria</taxon>
        <taxon>Pseudomonadati</taxon>
        <taxon>Pseudomonadota</taxon>
        <taxon>Alphaproteobacteria</taxon>
        <taxon>Hyphomonadales</taxon>
        <taxon>Hyphomonadaceae</taxon>
        <taxon>Candidatus Viadribacter</taxon>
    </lineage>
</organism>
<dbReference type="UniPathway" id="UPA00275">
    <property type="reaction ID" value="UER00399"/>
</dbReference>
<dbReference type="HAMAP" id="MF_00180">
    <property type="entry name" value="RibB"/>
    <property type="match status" value="1"/>
</dbReference>
<evidence type="ECO:0000256" key="13">
    <source>
        <dbReference type="ARBA" id="ARBA00023239"/>
    </source>
</evidence>
<evidence type="ECO:0000256" key="2">
    <source>
        <dbReference type="ARBA" id="ARBA00001936"/>
    </source>
</evidence>
<dbReference type="RefSeq" id="WP_066767021.1">
    <property type="nucleotide sequence ID" value="NZ_CP013244.1"/>
</dbReference>
<dbReference type="GO" id="GO:0009231">
    <property type="term" value="P:riboflavin biosynthetic process"/>
    <property type="evidence" value="ECO:0007669"/>
    <property type="project" value="UniProtKB-UniRule"/>
</dbReference>
<reference evidence="16 17" key="1">
    <citation type="submission" date="2015-11" db="EMBL/GenBank/DDBJ databases">
        <title>Whole-Genome Sequence of Candidatus Oderbacter manganicum from the National Park Lower Oder Valley, Germany.</title>
        <authorList>
            <person name="Braun B."/>
            <person name="Liere K."/>
            <person name="Szewzyk U."/>
        </authorList>
    </citation>
    <scope>NUCLEOTIDE SEQUENCE [LARGE SCALE GENOMIC DNA]</scope>
    <source>
        <strain evidence="16 17">OTSz_A_272</strain>
    </source>
</reference>
<gene>
    <name evidence="14" type="primary">ribB</name>
    <name evidence="16" type="ORF">ATE48_01135</name>
</gene>
<dbReference type="Proteomes" id="UP000092498">
    <property type="component" value="Chromosome"/>
</dbReference>
<evidence type="ECO:0000256" key="4">
    <source>
        <dbReference type="ARBA" id="ARBA00004904"/>
    </source>
</evidence>
<dbReference type="Gene3D" id="3.40.50.10990">
    <property type="entry name" value="GTP cyclohydrolase II"/>
    <property type="match status" value="1"/>
</dbReference>
<evidence type="ECO:0000256" key="11">
    <source>
        <dbReference type="ARBA" id="ARBA00022842"/>
    </source>
</evidence>
<keyword evidence="17" id="KW-1185">Reference proteome</keyword>
<evidence type="ECO:0000313" key="17">
    <source>
        <dbReference type="Proteomes" id="UP000092498"/>
    </source>
</evidence>
<feature type="binding site" evidence="14">
    <location>
        <position position="155"/>
    </location>
    <ligand>
        <name>Mg(2+)</name>
        <dbReference type="ChEBI" id="CHEBI:18420"/>
        <label>2</label>
    </ligand>
</feature>
<sequence>MAAKLSPVEELKRAISPIAEIIEEARQGRMFILIDEEDRENEGDLIIPAQFATPDKVNFMARFGRGLICLALTPDRTEALGLDPMTPRNQTRMGTAFTVSIEAREGVSTGISAHDRALTIATAIDPTKDRRDIVSPGHVFPLTARDGGTLVRAGHTEASVDISRAAGLNPSAVICEIMNDDGTMARLPELIAFAQFHNLKIGAIDELIAYRRVNERLVEQVAEAPFDTRTGKGFRLVVFRNKLDGVEHAALVKGDINAEKPTLVRVHRIDFAADVMGGYGGRAGLIDRAVAEIEEEGAGVVVLLRDLVPDVISRRLSGEPLEFEADDIRRVVGLGSQILRELGVGRMTVLGAPQKLVGLDGYGLTIDGWREFKS</sequence>
<evidence type="ECO:0000256" key="12">
    <source>
        <dbReference type="ARBA" id="ARBA00023211"/>
    </source>
</evidence>
<protein>
    <recommendedName>
        <fullName evidence="8 14">3,4-dihydroxy-2-butanone 4-phosphate synthase</fullName>
        <shortName evidence="14">DHBP synthase</shortName>
        <ecNumber evidence="7 14">4.1.99.12</ecNumber>
    </recommendedName>
</protein>
<keyword evidence="12 14" id="KW-0464">Manganese</keyword>
<evidence type="ECO:0000256" key="14">
    <source>
        <dbReference type="HAMAP-Rule" id="MF_00180"/>
    </source>
</evidence>
<feature type="domain" description="GTP cyclohydrolase II" evidence="15">
    <location>
        <begin position="220"/>
        <end position="368"/>
    </location>
</feature>
<evidence type="ECO:0000256" key="8">
    <source>
        <dbReference type="ARBA" id="ARBA00018836"/>
    </source>
</evidence>
<dbReference type="SUPFAM" id="SSF55821">
    <property type="entry name" value="YrdC/RibB"/>
    <property type="match status" value="1"/>
</dbReference>
<feature type="binding site" evidence="14">
    <location>
        <begin position="39"/>
        <end position="40"/>
    </location>
    <ligand>
        <name>D-ribulose 5-phosphate</name>
        <dbReference type="ChEBI" id="CHEBI:58121"/>
    </ligand>
</feature>
<dbReference type="AlphaFoldDB" id="A0A1B1ADI3"/>
<comment type="cofactor">
    <cofactor evidence="2">
        <name>Mn(2+)</name>
        <dbReference type="ChEBI" id="CHEBI:29035"/>
    </cofactor>
</comment>
<dbReference type="STRING" id="1759059.ATE48_01135"/>
<dbReference type="GO" id="GO:0000287">
    <property type="term" value="F:magnesium ion binding"/>
    <property type="evidence" value="ECO:0007669"/>
    <property type="project" value="UniProtKB-UniRule"/>
</dbReference>
<comment type="similarity">
    <text evidence="14">Belongs to the DHBP synthase family.</text>
</comment>